<proteinExistence type="predicted"/>
<evidence type="ECO:0000313" key="1">
    <source>
        <dbReference type="EMBL" id="JAD38645.1"/>
    </source>
</evidence>
<reference evidence="1" key="1">
    <citation type="submission" date="2014-09" db="EMBL/GenBank/DDBJ databases">
        <authorList>
            <person name="Magalhaes I.L.F."/>
            <person name="Oliveira U."/>
            <person name="Santos F.R."/>
            <person name="Vidigal T.H.D.A."/>
            <person name="Brescovit A.D."/>
            <person name="Santos A.J."/>
        </authorList>
    </citation>
    <scope>NUCLEOTIDE SEQUENCE</scope>
    <source>
        <tissue evidence="1">Shoot tissue taken approximately 20 cm above the soil surface</tissue>
    </source>
</reference>
<dbReference type="EMBL" id="GBRH01259250">
    <property type="protein sequence ID" value="JAD38645.1"/>
    <property type="molecule type" value="Transcribed_RNA"/>
</dbReference>
<protein>
    <submittedName>
        <fullName evidence="1">Uncharacterized protein</fullName>
    </submittedName>
</protein>
<organism evidence="1">
    <name type="scientific">Arundo donax</name>
    <name type="common">Giant reed</name>
    <name type="synonym">Donax arundinaceus</name>
    <dbReference type="NCBI Taxonomy" id="35708"/>
    <lineage>
        <taxon>Eukaryota</taxon>
        <taxon>Viridiplantae</taxon>
        <taxon>Streptophyta</taxon>
        <taxon>Embryophyta</taxon>
        <taxon>Tracheophyta</taxon>
        <taxon>Spermatophyta</taxon>
        <taxon>Magnoliopsida</taxon>
        <taxon>Liliopsida</taxon>
        <taxon>Poales</taxon>
        <taxon>Poaceae</taxon>
        <taxon>PACMAD clade</taxon>
        <taxon>Arundinoideae</taxon>
        <taxon>Arundineae</taxon>
        <taxon>Arundo</taxon>
    </lineage>
</organism>
<dbReference type="AlphaFoldDB" id="A0A0A8ZPI8"/>
<accession>A0A0A8ZPI8</accession>
<sequence>MFLKRKKATKLQVVLLKELFFM</sequence>
<name>A0A0A8ZPI8_ARUDO</name>
<reference evidence="1" key="2">
    <citation type="journal article" date="2015" name="Data Brief">
        <title>Shoot transcriptome of the giant reed, Arundo donax.</title>
        <authorList>
            <person name="Barrero R.A."/>
            <person name="Guerrero F.D."/>
            <person name="Moolhuijzen P."/>
            <person name="Goolsby J.A."/>
            <person name="Tidwell J."/>
            <person name="Bellgard S.E."/>
            <person name="Bellgard M.I."/>
        </authorList>
    </citation>
    <scope>NUCLEOTIDE SEQUENCE</scope>
    <source>
        <tissue evidence="1">Shoot tissue taken approximately 20 cm above the soil surface</tissue>
    </source>
</reference>